<feature type="region of interest" description="Disordered" evidence="1">
    <location>
        <begin position="247"/>
        <end position="268"/>
    </location>
</feature>
<feature type="region of interest" description="Disordered" evidence="1">
    <location>
        <begin position="1"/>
        <end position="54"/>
    </location>
</feature>
<gene>
    <name evidence="2" type="ORF">NSK_000831</name>
</gene>
<dbReference type="AlphaFoldDB" id="A0A4D9DFL6"/>
<proteinExistence type="predicted"/>
<evidence type="ECO:0000313" key="3">
    <source>
        <dbReference type="Proteomes" id="UP000355283"/>
    </source>
</evidence>
<dbReference type="SUPFAM" id="SSF102114">
    <property type="entry name" value="Radical SAM enzymes"/>
    <property type="match status" value="1"/>
</dbReference>
<keyword evidence="3" id="KW-1185">Reference proteome</keyword>
<name>A0A4D9DFL6_9STRA</name>
<protein>
    <recommendedName>
        <fullName evidence="4">Radical SAM core domain-containing protein</fullName>
    </recommendedName>
</protein>
<feature type="compositionally biased region" description="Basic and acidic residues" evidence="1">
    <location>
        <begin position="257"/>
        <end position="268"/>
    </location>
</feature>
<sequence>MGSFIRPSSSRSCSSPVLGWGSNSGNKKYDMSSGARMASSVEAPGPSTGTGIAGSWGQIGATPLSLPDRSPGEGPMLTYWIKDTLYVAVTNRCNTVPLHATRGPGFSMGDFSPLPPSYEPSEDELMASITGALAASHSLLNRAWTEVCFAGWGEPTLRWPTVLALAERLRHEESVGKRGEGGRLRLRLSTNGLGNVVQRKSIVRDVAEAFESVTVAVNTADASQYDSLMRPDLSMCGDAEAMQPYTFSCTDQGGTEGGKEGGKEEGRGGETLGEVLAFVKECVGSGIDTQITAVARPDVDVEAVRSMAKGVGATFRERPYFP</sequence>
<organism evidence="2 3">
    <name type="scientific">Nannochloropsis salina CCMP1776</name>
    <dbReference type="NCBI Taxonomy" id="1027361"/>
    <lineage>
        <taxon>Eukaryota</taxon>
        <taxon>Sar</taxon>
        <taxon>Stramenopiles</taxon>
        <taxon>Ochrophyta</taxon>
        <taxon>Eustigmatophyceae</taxon>
        <taxon>Eustigmatales</taxon>
        <taxon>Monodopsidaceae</taxon>
        <taxon>Microchloropsis</taxon>
        <taxon>Microchloropsis salina</taxon>
    </lineage>
</organism>
<dbReference type="OrthoDB" id="44328at2759"/>
<dbReference type="Proteomes" id="UP000355283">
    <property type="component" value="Unassembled WGS sequence"/>
</dbReference>
<dbReference type="InterPro" id="IPR058240">
    <property type="entry name" value="rSAM_sf"/>
</dbReference>
<dbReference type="InterPro" id="IPR013785">
    <property type="entry name" value="Aldolase_TIM"/>
</dbReference>
<comment type="caution">
    <text evidence="2">The sequence shown here is derived from an EMBL/GenBank/DDBJ whole genome shotgun (WGS) entry which is preliminary data.</text>
</comment>
<evidence type="ECO:0000313" key="2">
    <source>
        <dbReference type="EMBL" id="TFJ87479.1"/>
    </source>
</evidence>
<dbReference type="Gene3D" id="3.20.20.70">
    <property type="entry name" value="Aldolase class I"/>
    <property type="match status" value="1"/>
</dbReference>
<accession>A0A4D9DFL6</accession>
<dbReference type="EMBL" id="SDOX01000005">
    <property type="protein sequence ID" value="TFJ87479.1"/>
    <property type="molecule type" value="Genomic_DNA"/>
</dbReference>
<feature type="compositionally biased region" description="Low complexity" evidence="1">
    <location>
        <begin position="1"/>
        <end position="16"/>
    </location>
</feature>
<reference evidence="2 3" key="1">
    <citation type="submission" date="2019-01" db="EMBL/GenBank/DDBJ databases">
        <title>Nuclear Genome Assembly of the Microalgal Biofuel strain Nannochloropsis salina CCMP1776.</title>
        <authorList>
            <person name="Hovde B."/>
        </authorList>
    </citation>
    <scope>NUCLEOTIDE SEQUENCE [LARGE SCALE GENOMIC DNA]</scope>
    <source>
        <strain evidence="2 3">CCMP1776</strain>
    </source>
</reference>
<evidence type="ECO:0000256" key="1">
    <source>
        <dbReference type="SAM" id="MobiDB-lite"/>
    </source>
</evidence>
<evidence type="ECO:0008006" key="4">
    <source>
        <dbReference type="Google" id="ProtNLM"/>
    </source>
</evidence>